<evidence type="ECO:0000256" key="1">
    <source>
        <dbReference type="SAM" id="MobiDB-lite"/>
    </source>
</evidence>
<reference evidence="2 3" key="1">
    <citation type="submission" date="2024-04" db="EMBL/GenBank/DDBJ databases">
        <title>Genome assembly C_amara_ONT_v2.</title>
        <authorList>
            <person name="Yant L."/>
            <person name="Moore C."/>
            <person name="Slenker M."/>
        </authorList>
    </citation>
    <scope>NUCLEOTIDE SEQUENCE [LARGE SCALE GENOMIC DNA]</scope>
    <source>
        <tissue evidence="2">Leaf</tissue>
    </source>
</reference>
<dbReference type="EMBL" id="JBANAX010000379">
    <property type="protein sequence ID" value="KAL1211988.1"/>
    <property type="molecule type" value="Genomic_DNA"/>
</dbReference>
<evidence type="ECO:0000313" key="2">
    <source>
        <dbReference type="EMBL" id="KAL1211988.1"/>
    </source>
</evidence>
<gene>
    <name evidence="2" type="ORF">V5N11_023958</name>
</gene>
<dbReference type="PANTHER" id="PTHR36032:SF1">
    <property type="entry name" value="PHOSPHOPANTOTHENATE--CYSTEINE LIGASE 2"/>
    <property type="match status" value="1"/>
</dbReference>
<feature type="compositionally biased region" description="Polar residues" evidence="1">
    <location>
        <begin position="1"/>
        <end position="34"/>
    </location>
</feature>
<feature type="region of interest" description="Disordered" evidence="1">
    <location>
        <begin position="1"/>
        <end position="61"/>
    </location>
</feature>
<name>A0ABD1B0I1_CARAN</name>
<protein>
    <submittedName>
        <fullName evidence="2">Uncharacterized protein</fullName>
    </submittedName>
</protein>
<evidence type="ECO:0000313" key="3">
    <source>
        <dbReference type="Proteomes" id="UP001558713"/>
    </source>
</evidence>
<dbReference type="PANTHER" id="PTHR36032">
    <property type="entry name" value="PHOSPHOPANTOTHENATE--CYSTEINE LIGASE 2"/>
    <property type="match status" value="1"/>
</dbReference>
<dbReference type="Proteomes" id="UP001558713">
    <property type="component" value="Unassembled WGS sequence"/>
</dbReference>
<proteinExistence type="predicted"/>
<dbReference type="AlphaFoldDB" id="A0ABD1B0I1"/>
<feature type="compositionally biased region" description="Polar residues" evidence="1">
    <location>
        <begin position="42"/>
        <end position="61"/>
    </location>
</feature>
<sequence>MAYASSNTKRYTPPNQRKSSNRRNSGEGTSSQQSKDGERSQPADTGSQMGNFPQSVITPQDCSRSEAYQLMRERYAAAVLEYNDPTVDLSERPIMYYEGRIWGKLPHQILASANKILPPSISPTDYITEMRQGLLIPRSSSSNS</sequence>
<keyword evidence="3" id="KW-1185">Reference proteome</keyword>
<comment type="caution">
    <text evidence="2">The sequence shown here is derived from an EMBL/GenBank/DDBJ whole genome shotgun (WGS) entry which is preliminary data.</text>
</comment>
<organism evidence="2 3">
    <name type="scientific">Cardamine amara subsp. amara</name>
    <dbReference type="NCBI Taxonomy" id="228776"/>
    <lineage>
        <taxon>Eukaryota</taxon>
        <taxon>Viridiplantae</taxon>
        <taxon>Streptophyta</taxon>
        <taxon>Embryophyta</taxon>
        <taxon>Tracheophyta</taxon>
        <taxon>Spermatophyta</taxon>
        <taxon>Magnoliopsida</taxon>
        <taxon>eudicotyledons</taxon>
        <taxon>Gunneridae</taxon>
        <taxon>Pentapetalae</taxon>
        <taxon>rosids</taxon>
        <taxon>malvids</taxon>
        <taxon>Brassicales</taxon>
        <taxon>Brassicaceae</taxon>
        <taxon>Cardamineae</taxon>
        <taxon>Cardamine</taxon>
    </lineage>
</organism>
<accession>A0ABD1B0I1</accession>